<keyword evidence="2" id="KW-0732">Signal</keyword>
<feature type="signal peptide" evidence="2">
    <location>
        <begin position="1"/>
        <end position="19"/>
    </location>
</feature>
<proteinExistence type="predicted"/>
<dbReference type="AlphaFoldDB" id="A0A542XAM3"/>
<protein>
    <recommendedName>
        <fullName evidence="5">DUF3068 family protein</fullName>
    </recommendedName>
</protein>
<evidence type="ECO:0000313" key="4">
    <source>
        <dbReference type="Proteomes" id="UP000318336"/>
    </source>
</evidence>
<evidence type="ECO:0000313" key="3">
    <source>
        <dbReference type="EMBL" id="TQL32889.1"/>
    </source>
</evidence>
<evidence type="ECO:0008006" key="5">
    <source>
        <dbReference type="Google" id="ProtNLM"/>
    </source>
</evidence>
<dbReference type="EMBL" id="VFOK01000001">
    <property type="protein sequence ID" value="TQL32889.1"/>
    <property type="molecule type" value="Genomic_DNA"/>
</dbReference>
<sequence length="226" mass="23923">MLWVVTVVTLLAGAGVTTAAALQGRDFFTTGYAPLRTGSAAMVTREIDVEGRRPTDPQNDPGDLARVRIQVRGIEPGRPVFVGIARRADVERYLRGTAHDEMSTFTTDPLRVSWTRRPGGSVAPPPGEQPFWVATSQVTGPGTAELQWDKSLGEWMAVAMNADGSPGVQLEANVGLRFGFLLPTGLGLLALSLAGGAALVATRRRAAELRAVRAAAQAPSDRLIGP</sequence>
<comment type="caution">
    <text evidence="3">The sequence shown here is derived from an EMBL/GenBank/DDBJ whole genome shotgun (WGS) entry which is preliminary data.</text>
</comment>
<gene>
    <name evidence="3" type="ORF">FB554_1022</name>
</gene>
<keyword evidence="1" id="KW-1133">Transmembrane helix</keyword>
<evidence type="ECO:0000256" key="1">
    <source>
        <dbReference type="SAM" id="Phobius"/>
    </source>
</evidence>
<keyword evidence="1" id="KW-0472">Membrane</keyword>
<keyword evidence="4" id="KW-1185">Reference proteome</keyword>
<accession>A0A542XAM3</accession>
<keyword evidence="1" id="KW-0812">Transmembrane</keyword>
<evidence type="ECO:0000256" key="2">
    <source>
        <dbReference type="SAM" id="SignalP"/>
    </source>
</evidence>
<feature type="transmembrane region" description="Helical" evidence="1">
    <location>
        <begin position="178"/>
        <end position="201"/>
    </location>
</feature>
<organism evidence="3 4">
    <name type="scientific">Barrientosiimonas humi</name>
    <dbReference type="NCBI Taxonomy" id="999931"/>
    <lineage>
        <taxon>Bacteria</taxon>
        <taxon>Bacillati</taxon>
        <taxon>Actinomycetota</taxon>
        <taxon>Actinomycetes</taxon>
        <taxon>Micrococcales</taxon>
        <taxon>Dermacoccaceae</taxon>
        <taxon>Barrientosiimonas</taxon>
    </lineage>
</organism>
<dbReference type="Proteomes" id="UP000318336">
    <property type="component" value="Unassembled WGS sequence"/>
</dbReference>
<feature type="chain" id="PRO_5038753233" description="DUF3068 family protein" evidence="2">
    <location>
        <begin position="20"/>
        <end position="226"/>
    </location>
</feature>
<reference evidence="3 4" key="1">
    <citation type="submission" date="2019-06" db="EMBL/GenBank/DDBJ databases">
        <title>Sequencing the genomes of 1000 actinobacteria strains.</title>
        <authorList>
            <person name="Klenk H.-P."/>
        </authorList>
    </citation>
    <scope>NUCLEOTIDE SEQUENCE [LARGE SCALE GENOMIC DNA]</scope>
    <source>
        <strain evidence="3 4">DSM 24617</strain>
    </source>
</reference>
<name>A0A542XAM3_9MICO</name>